<proteinExistence type="predicted"/>
<evidence type="ECO:0000313" key="2">
    <source>
        <dbReference type="Proteomes" id="UP000013525"/>
    </source>
</evidence>
<name>R7WRL1_9NOCA</name>
<comment type="caution">
    <text evidence="1">The sequence shown here is derived from an EMBL/GenBank/DDBJ whole genome shotgun (WGS) entry which is preliminary data.</text>
</comment>
<keyword evidence="2" id="KW-1185">Reference proteome</keyword>
<reference evidence="1 2" key="1">
    <citation type="journal article" date="2013" name="Genome Announc.">
        <title>Draft Genome Sequence of Rhodococcus rhodnii Strain LMG5362, a Symbiont of Rhodnius prolixus (Hemiptera, Reduviidae, Triatominae), the Principle Vector of Trypanosoma cruzi.</title>
        <authorList>
            <person name="Pachebat J.A."/>
            <person name="van Keulen G."/>
            <person name="Whitten M.M."/>
            <person name="Girdwood S."/>
            <person name="Del Sol R."/>
            <person name="Dyson P.J."/>
            <person name="Facey P.D."/>
        </authorList>
    </citation>
    <scope>NUCLEOTIDE SEQUENCE [LARGE SCALE GENOMIC DNA]</scope>
    <source>
        <strain evidence="1 2">LMG 5362</strain>
    </source>
</reference>
<dbReference type="AlphaFoldDB" id="R7WRL1"/>
<organism evidence="1 2">
    <name type="scientific">Rhodococcus rhodnii LMG 5362</name>
    <dbReference type="NCBI Taxonomy" id="1273125"/>
    <lineage>
        <taxon>Bacteria</taxon>
        <taxon>Bacillati</taxon>
        <taxon>Actinomycetota</taxon>
        <taxon>Actinomycetes</taxon>
        <taxon>Mycobacteriales</taxon>
        <taxon>Nocardiaceae</taxon>
        <taxon>Rhodococcus</taxon>
    </lineage>
</organism>
<accession>R7WRL1</accession>
<gene>
    <name evidence="1" type="ORF">Rrhod_2011</name>
</gene>
<protein>
    <submittedName>
        <fullName evidence="1">Uncharacterized protein</fullName>
    </submittedName>
</protein>
<sequence>MDRDTGAGGSVSQAIRFGLSRCCTLVRLNAP</sequence>
<dbReference type="Proteomes" id="UP000013525">
    <property type="component" value="Unassembled WGS sequence"/>
</dbReference>
<dbReference type="EMBL" id="APMY01000063">
    <property type="protein sequence ID" value="EOM76614.1"/>
    <property type="molecule type" value="Genomic_DNA"/>
</dbReference>
<evidence type="ECO:0000313" key="1">
    <source>
        <dbReference type="EMBL" id="EOM76614.1"/>
    </source>
</evidence>